<dbReference type="GO" id="GO:0016787">
    <property type="term" value="F:hydrolase activity"/>
    <property type="evidence" value="ECO:0007669"/>
    <property type="project" value="UniProtKB-KW"/>
</dbReference>
<dbReference type="InterPro" id="IPR036112">
    <property type="entry name" value="ComA_synth_sf"/>
</dbReference>
<comment type="caution">
    <text evidence="2">The sequence shown here is derived from an EMBL/GenBank/DDBJ whole genome shotgun (WGS) entry which is preliminary data.</text>
</comment>
<dbReference type="Pfam" id="PF02679">
    <property type="entry name" value="ComA"/>
    <property type="match status" value="1"/>
</dbReference>
<dbReference type="OrthoDB" id="7809088at2"/>
<gene>
    <name evidence="2" type="ORF">FGL98_04850</name>
</gene>
<keyword evidence="2" id="KW-0378">Hydrolase</keyword>
<evidence type="ECO:0000313" key="2">
    <source>
        <dbReference type="EMBL" id="TWP38036.1"/>
    </source>
</evidence>
<keyword evidence="3" id="KW-1185">Reference proteome</keyword>
<sequence length="257" mass="27849">MMLPTFLELPPRPGKPRATGMTHVLDNGIDLQTVTGVLDAAADYLDVWKLGWGTAYVDPTLSEKLTLIADHDVRTCLGGTMLEVAWAQGKASECLAWAHDVGFASVEVSRGVAAMEVSEKHDLIRRAARSFAVFSEVGRKDSQEELSSRQWTDEIIGDRAAGAQWVIAEGRESGSVGVYRADGSVRTDVVAAISRAGGIESILFETPQKDQQAWFIHEFGPNVNLANVAASDAIALETLRVGLRADTFGLSRQWLPI</sequence>
<evidence type="ECO:0000313" key="3">
    <source>
        <dbReference type="Proteomes" id="UP000320244"/>
    </source>
</evidence>
<reference evidence="2 3" key="1">
    <citation type="submission" date="2019-05" db="EMBL/GenBank/DDBJ databases">
        <authorList>
            <person name="Lee S.D."/>
        </authorList>
    </citation>
    <scope>NUCLEOTIDE SEQUENCE [LARGE SCALE GENOMIC DNA]</scope>
    <source>
        <strain evidence="2 3">C5-26</strain>
    </source>
</reference>
<organism evidence="2 3">
    <name type="scientific">Leekyejoonella antrihumi</name>
    <dbReference type="NCBI Taxonomy" id="1660198"/>
    <lineage>
        <taxon>Bacteria</taxon>
        <taxon>Bacillati</taxon>
        <taxon>Actinomycetota</taxon>
        <taxon>Actinomycetes</taxon>
        <taxon>Micrococcales</taxon>
        <taxon>Dermacoccaceae</taxon>
        <taxon>Leekyejoonella</taxon>
    </lineage>
</organism>
<reference evidence="2 3" key="2">
    <citation type="submission" date="2019-08" db="EMBL/GenBank/DDBJ databases">
        <title>Jejuicoccus antrihumi gen. nov., sp. nov., a new member of the family Dermacoccaceae isolated from a cave.</title>
        <authorList>
            <person name="Schumann P."/>
            <person name="Kim I.S."/>
        </authorList>
    </citation>
    <scope>NUCLEOTIDE SEQUENCE [LARGE SCALE GENOMIC DNA]</scope>
    <source>
        <strain evidence="2 3">C5-26</strain>
    </source>
</reference>
<dbReference type="InterPro" id="IPR003830">
    <property type="entry name" value="ComA_synth"/>
</dbReference>
<dbReference type="Proteomes" id="UP000320244">
    <property type="component" value="Unassembled WGS sequence"/>
</dbReference>
<comment type="similarity">
    <text evidence="1">Belongs to the phosphosulfolactate synthase family.</text>
</comment>
<proteinExistence type="inferred from homology"/>
<dbReference type="AlphaFoldDB" id="A0A563E691"/>
<name>A0A563E691_9MICO</name>
<dbReference type="InterPro" id="IPR013785">
    <property type="entry name" value="Aldolase_TIM"/>
</dbReference>
<dbReference type="SUPFAM" id="SSF102110">
    <property type="entry name" value="(2r)-phospho-3-sulfolactate synthase ComA"/>
    <property type="match status" value="1"/>
</dbReference>
<dbReference type="EMBL" id="VCQV01000004">
    <property type="protein sequence ID" value="TWP38036.1"/>
    <property type="molecule type" value="Genomic_DNA"/>
</dbReference>
<dbReference type="PANTHER" id="PTHR48413:SF1">
    <property type="entry name" value="PROTEIN HEAT-STRESS-ASSOCIATED 32"/>
    <property type="match status" value="1"/>
</dbReference>
<dbReference type="PANTHER" id="PTHR48413">
    <property type="match status" value="1"/>
</dbReference>
<dbReference type="Gene3D" id="3.20.20.70">
    <property type="entry name" value="Aldolase class I"/>
    <property type="match status" value="1"/>
</dbReference>
<evidence type="ECO:0000256" key="1">
    <source>
        <dbReference type="ARBA" id="ARBA00010424"/>
    </source>
</evidence>
<accession>A0A563E691</accession>
<protein>
    <submittedName>
        <fullName evidence="2">Phosphohydrolase</fullName>
    </submittedName>
</protein>